<dbReference type="AlphaFoldDB" id="A0A368L0E7"/>
<name>A0A368L0E7_9BURK</name>
<feature type="transmembrane region" description="Helical" evidence="1">
    <location>
        <begin position="86"/>
        <end position="106"/>
    </location>
</feature>
<accession>A0A368L0E7</accession>
<keyword evidence="1" id="KW-1133">Transmembrane helix</keyword>
<evidence type="ECO:0008006" key="4">
    <source>
        <dbReference type="Google" id="ProtNLM"/>
    </source>
</evidence>
<comment type="caution">
    <text evidence="2">The sequence shown here is derived from an EMBL/GenBank/DDBJ whole genome shotgun (WGS) entry which is preliminary data.</text>
</comment>
<dbReference type="EMBL" id="QPGB01000005">
    <property type="protein sequence ID" value="RCS56864.1"/>
    <property type="molecule type" value="Genomic_DNA"/>
</dbReference>
<reference evidence="2 3" key="1">
    <citation type="journal article" date="2018" name="Int. J. Syst. Evol. Microbiol.">
        <title>Parvibium lacunae gen. nov., sp. nov., a new member of the family Alcaligenaceae isolated from a freshwater pond.</title>
        <authorList>
            <person name="Chen W.M."/>
            <person name="Xie P.B."/>
            <person name="Hsu M.Y."/>
            <person name="Sheu S.Y."/>
        </authorList>
    </citation>
    <scope>NUCLEOTIDE SEQUENCE [LARGE SCALE GENOMIC DNA]</scope>
    <source>
        <strain evidence="2 3">KMB9</strain>
    </source>
</reference>
<keyword evidence="3" id="KW-1185">Reference proteome</keyword>
<sequence length="163" mass="18128">MNEIITELSKPVWWVSVVVAGILINLLSAYIKSKLDTIAARTFSWWRDKSQASKAAWETRIEGISENDRIRDIELAREIRFRLQSINFLLMAIFLLVLLSFVMASGVFLPKLFQLAVFGSSSILSFASFLALQNAANTANALCIADIKSQSSVKQTVEGAANR</sequence>
<gene>
    <name evidence="2" type="ORF">DU000_11030</name>
</gene>
<keyword evidence="1" id="KW-0812">Transmembrane</keyword>
<evidence type="ECO:0000256" key="1">
    <source>
        <dbReference type="SAM" id="Phobius"/>
    </source>
</evidence>
<evidence type="ECO:0000313" key="3">
    <source>
        <dbReference type="Proteomes" id="UP000252357"/>
    </source>
</evidence>
<dbReference type="Proteomes" id="UP000252357">
    <property type="component" value="Unassembled WGS sequence"/>
</dbReference>
<feature type="transmembrane region" description="Helical" evidence="1">
    <location>
        <begin position="112"/>
        <end position="132"/>
    </location>
</feature>
<feature type="transmembrane region" description="Helical" evidence="1">
    <location>
        <begin position="12"/>
        <end position="31"/>
    </location>
</feature>
<keyword evidence="1" id="KW-0472">Membrane</keyword>
<evidence type="ECO:0000313" key="2">
    <source>
        <dbReference type="EMBL" id="RCS56864.1"/>
    </source>
</evidence>
<proteinExistence type="predicted"/>
<organism evidence="2 3">
    <name type="scientific">Parvibium lacunae</name>
    <dbReference type="NCBI Taxonomy" id="1888893"/>
    <lineage>
        <taxon>Bacteria</taxon>
        <taxon>Pseudomonadati</taxon>
        <taxon>Pseudomonadota</taxon>
        <taxon>Betaproteobacteria</taxon>
        <taxon>Burkholderiales</taxon>
        <taxon>Alcaligenaceae</taxon>
        <taxon>Parvibium</taxon>
    </lineage>
</organism>
<protein>
    <recommendedName>
        <fullName evidence="4">DUF2721 domain-containing protein</fullName>
    </recommendedName>
</protein>